<accession>A0A136LZ88</accession>
<feature type="coiled-coil region" evidence="9">
    <location>
        <begin position="283"/>
        <end position="310"/>
    </location>
</feature>
<dbReference type="STRING" id="1617426.TR69_WS6001000960"/>
<evidence type="ECO:0000256" key="2">
    <source>
        <dbReference type="ARBA" id="ARBA00020675"/>
    </source>
</evidence>
<keyword evidence="4" id="KW-0547">Nucleotide-binding</keyword>
<dbReference type="Gene3D" id="3.40.50.300">
    <property type="entry name" value="P-loop containing nucleotide triphosphate hydrolases"/>
    <property type="match status" value="1"/>
</dbReference>
<dbReference type="PATRIC" id="fig|1617426.3.peg.945"/>
<comment type="caution">
    <text evidence="11">The sequence shown here is derived from an EMBL/GenBank/DDBJ whole genome shotgun (WGS) entry which is preliminary data.</text>
</comment>
<dbReference type="FunFam" id="2.40.30.10:FF:000008">
    <property type="entry name" value="Translation initiation factor IF-2"/>
    <property type="match status" value="1"/>
</dbReference>
<dbReference type="FunFam" id="3.40.50.10050:FF:000001">
    <property type="entry name" value="Translation initiation factor IF-2"/>
    <property type="match status" value="1"/>
</dbReference>
<dbReference type="GO" id="GO:0003924">
    <property type="term" value="F:GTPase activity"/>
    <property type="evidence" value="ECO:0007669"/>
    <property type="project" value="InterPro"/>
</dbReference>
<keyword evidence="9" id="KW-0175">Coiled coil</keyword>
<evidence type="ECO:0000256" key="7">
    <source>
        <dbReference type="NCBIfam" id="TIGR00487"/>
    </source>
</evidence>
<dbReference type="PROSITE" id="PS51722">
    <property type="entry name" value="G_TR_2"/>
    <property type="match status" value="1"/>
</dbReference>
<dbReference type="AlphaFoldDB" id="A0A136LZ88"/>
<gene>
    <name evidence="11" type="primary">infB</name>
    <name evidence="11" type="ORF">TR69_WS6001000960</name>
</gene>
<dbReference type="PANTHER" id="PTHR43381">
    <property type="entry name" value="TRANSLATION INITIATION FACTOR IF-2-RELATED"/>
    <property type="match status" value="1"/>
</dbReference>
<evidence type="ECO:0000259" key="10">
    <source>
        <dbReference type="PROSITE" id="PS51722"/>
    </source>
</evidence>
<dbReference type="PANTHER" id="PTHR43381:SF5">
    <property type="entry name" value="TR-TYPE G DOMAIN-CONTAINING PROTEIN"/>
    <property type="match status" value="1"/>
</dbReference>
<dbReference type="FunFam" id="3.40.50.300:FF:000019">
    <property type="entry name" value="Translation initiation factor IF-2"/>
    <property type="match status" value="1"/>
</dbReference>
<dbReference type="EMBL" id="JYNZ01000003">
    <property type="protein sequence ID" value="KXK26936.1"/>
    <property type="molecule type" value="Genomic_DNA"/>
</dbReference>
<dbReference type="InterPro" id="IPR009000">
    <property type="entry name" value="Transl_B-barrel_sf"/>
</dbReference>
<dbReference type="Gene3D" id="2.40.30.10">
    <property type="entry name" value="Translation factors"/>
    <property type="match status" value="2"/>
</dbReference>
<evidence type="ECO:0000313" key="11">
    <source>
        <dbReference type="EMBL" id="KXK26936.1"/>
    </source>
</evidence>
<dbReference type="CDD" id="cd01887">
    <property type="entry name" value="IF2_eIF5B"/>
    <property type="match status" value="1"/>
</dbReference>
<evidence type="ECO:0000256" key="1">
    <source>
        <dbReference type="ARBA" id="ARBA00007733"/>
    </source>
</evidence>
<dbReference type="InterPro" id="IPR023115">
    <property type="entry name" value="TIF_IF2_dom3"/>
</dbReference>
<organism evidence="11 12">
    <name type="scientific">candidate division WS6 bacterium OLB20</name>
    <dbReference type="NCBI Taxonomy" id="1617426"/>
    <lineage>
        <taxon>Bacteria</taxon>
        <taxon>Candidatus Dojkabacteria</taxon>
    </lineage>
</organism>
<evidence type="ECO:0000313" key="12">
    <source>
        <dbReference type="Proteomes" id="UP000070457"/>
    </source>
</evidence>
<dbReference type="GO" id="GO:0003743">
    <property type="term" value="F:translation initiation factor activity"/>
    <property type="evidence" value="ECO:0007669"/>
    <property type="project" value="UniProtKB-UniRule"/>
</dbReference>
<reference evidence="11 12" key="1">
    <citation type="submission" date="2015-02" db="EMBL/GenBank/DDBJ databases">
        <title>Improved understanding of the partial-nitritation anammox process through 23 genomes representing the majority of the microbial community.</title>
        <authorList>
            <person name="Speth D.R."/>
            <person name="In T Zandt M."/>
            <person name="Guerrero Cruz S."/>
            <person name="Jetten M.S."/>
            <person name="Dutilh B.E."/>
        </authorList>
    </citation>
    <scope>NUCLEOTIDE SEQUENCE [LARGE SCALE GENOMIC DNA]</scope>
    <source>
        <strain evidence="11">OLB20</strain>
    </source>
</reference>
<dbReference type="GO" id="GO:0005737">
    <property type="term" value="C:cytoplasm"/>
    <property type="evidence" value="ECO:0007669"/>
    <property type="project" value="UniProtKB-UniRule"/>
</dbReference>
<dbReference type="NCBIfam" id="TIGR00487">
    <property type="entry name" value="IF-2"/>
    <property type="match status" value="1"/>
</dbReference>
<dbReference type="InterPro" id="IPR027417">
    <property type="entry name" value="P-loop_NTPase"/>
</dbReference>
<sequence>MLESRCNSNSPLASKKKTTKAYDIARTPIVAVMGHVDHGKTSLLDAIRETDVAAGEAGGITQNTRAHQIDYNGQKITFIDTPGHEAFSAMRSRGAKVTDLVLLVVAADDGVQPQTKESIKFAKESGVPVIVAINKIDLPGKNLNKLKQELSSAGLELEEYGGEVIVNEVSAIKKTGLTELLDSVLLTAELNELKKDAAPEGVEGTAFVLESVLDENLGPVSLVLVKSGGFSTANFVVHENGYSKIRTLLDNDTHSQRDGAEQGDPVAIVGLKDILPTGSYINIVKDERTAKKLYREIEEGERDLLEAEQTDEPAAPDNDLAFLADLLADAKTEKEIKYLNVVLRTDSQGTLEVATEELSQLNDEEVQIKLIDSGVGAVTEKDVQAAKAARAIILGFQVETPRKVAELAKKERVLVRTYEVIYEMIEEISDAMDSMADPVLEKVEVARARVKQVFVLSNGAVVAGSEVIKGTVIKGYRIYIERDGAEMAEAKITELRQNKNVVKEIKKGQDCGILFEPKYDDLQEGDEIVCFKVEKL</sequence>
<protein>
    <recommendedName>
        <fullName evidence="2 7">Translation initiation factor IF-2</fullName>
    </recommendedName>
</protein>
<dbReference type="Pfam" id="PF00009">
    <property type="entry name" value="GTP_EFTU"/>
    <property type="match status" value="1"/>
</dbReference>
<keyword evidence="6" id="KW-0342">GTP-binding</keyword>
<dbReference type="InterPro" id="IPR036925">
    <property type="entry name" value="TIF_IF2_dom3_sf"/>
</dbReference>
<evidence type="ECO:0000256" key="8">
    <source>
        <dbReference type="RuleBase" id="RU000644"/>
    </source>
</evidence>
<dbReference type="NCBIfam" id="TIGR00231">
    <property type="entry name" value="small_GTP"/>
    <property type="match status" value="1"/>
</dbReference>
<dbReference type="InterPro" id="IPR005225">
    <property type="entry name" value="Small_GTP-bd"/>
</dbReference>
<dbReference type="CDD" id="cd03692">
    <property type="entry name" value="mtIF2_IVc"/>
    <property type="match status" value="1"/>
</dbReference>
<evidence type="ECO:0000256" key="4">
    <source>
        <dbReference type="ARBA" id="ARBA00022741"/>
    </source>
</evidence>
<dbReference type="SUPFAM" id="SSF52540">
    <property type="entry name" value="P-loop containing nucleoside triphosphate hydrolases"/>
    <property type="match status" value="1"/>
</dbReference>
<name>A0A136LZ88_9BACT</name>
<dbReference type="InterPro" id="IPR000178">
    <property type="entry name" value="TF_IF2_bacterial-like"/>
</dbReference>
<dbReference type="Pfam" id="PF22042">
    <property type="entry name" value="EF-G_D2"/>
    <property type="match status" value="1"/>
</dbReference>
<comment type="similarity">
    <text evidence="1 8">Belongs to the TRAFAC class translation factor GTPase superfamily. Classic translation factor GTPase family. IF-2 subfamily.</text>
</comment>
<dbReference type="Gene3D" id="3.40.50.10050">
    <property type="entry name" value="Translation initiation factor IF- 2, domain 3"/>
    <property type="match status" value="1"/>
</dbReference>
<evidence type="ECO:0000256" key="6">
    <source>
        <dbReference type="ARBA" id="ARBA00023134"/>
    </source>
</evidence>
<comment type="function">
    <text evidence="8">One of the essential components for the initiation of protein synthesis. Protects formylmethionyl-tRNA from spontaneous hydrolysis and promotes its binding to the 30S ribosomal subunits. Also involved in the hydrolysis of GTP during the formation of the 70S ribosomal complex.</text>
</comment>
<dbReference type="InterPro" id="IPR000795">
    <property type="entry name" value="T_Tr_GTP-bd_dom"/>
</dbReference>
<dbReference type="Pfam" id="PF11987">
    <property type="entry name" value="IF-2"/>
    <property type="match status" value="1"/>
</dbReference>
<dbReference type="SUPFAM" id="SSF52156">
    <property type="entry name" value="Initiation factor IF2/eIF5b, domain 3"/>
    <property type="match status" value="1"/>
</dbReference>
<evidence type="ECO:0000256" key="5">
    <source>
        <dbReference type="ARBA" id="ARBA00022917"/>
    </source>
</evidence>
<feature type="domain" description="Tr-type G" evidence="10">
    <location>
        <begin position="25"/>
        <end position="194"/>
    </location>
</feature>
<dbReference type="SUPFAM" id="SSF50447">
    <property type="entry name" value="Translation proteins"/>
    <property type="match status" value="2"/>
</dbReference>
<dbReference type="InterPro" id="IPR015760">
    <property type="entry name" value="TIF_IF2"/>
</dbReference>
<evidence type="ECO:0000256" key="3">
    <source>
        <dbReference type="ARBA" id="ARBA00022540"/>
    </source>
</evidence>
<evidence type="ECO:0000256" key="9">
    <source>
        <dbReference type="SAM" id="Coils"/>
    </source>
</evidence>
<keyword evidence="5 8" id="KW-0648">Protein biosynthesis</keyword>
<keyword evidence="3 8" id="KW-0396">Initiation factor</keyword>
<dbReference type="Proteomes" id="UP000070457">
    <property type="component" value="Unassembled WGS sequence"/>
</dbReference>
<proteinExistence type="inferred from homology"/>
<dbReference type="InterPro" id="IPR053905">
    <property type="entry name" value="EF-G-like_DII"/>
</dbReference>
<dbReference type="GO" id="GO:0005525">
    <property type="term" value="F:GTP binding"/>
    <property type="evidence" value="ECO:0007669"/>
    <property type="project" value="UniProtKB-KW"/>
</dbReference>